<proteinExistence type="inferred from homology"/>
<reference evidence="7" key="1">
    <citation type="submission" date="2015-02" db="EMBL/GenBank/DDBJ databases">
        <title>Genome sequencing for Strongylocentrotus purpuratus.</title>
        <authorList>
            <person name="Murali S."/>
            <person name="Liu Y."/>
            <person name="Vee V."/>
            <person name="English A."/>
            <person name="Wang M."/>
            <person name="Skinner E."/>
            <person name="Han Y."/>
            <person name="Muzny D.M."/>
            <person name="Worley K.C."/>
            <person name="Gibbs R.A."/>
        </authorList>
    </citation>
    <scope>NUCLEOTIDE SEQUENCE</scope>
</reference>
<dbReference type="PROSITE" id="PS50088">
    <property type="entry name" value="ANK_REPEAT"/>
    <property type="match status" value="6"/>
</dbReference>
<organism evidence="6 7">
    <name type="scientific">Strongylocentrotus purpuratus</name>
    <name type="common">Purple sea urchin</name>
    <dbReference type="NCBI Taxonomy" id="7668"/>
    <lineage>
        <taxon>Eukaryota</taxon>
        <taxon>Metazoa</taxon>
        <taxon>Echinodermata</taxon>
        <taxon>Eleutherozoa</taxon>
        <taxon>Echinozoa</taxon>
        <taxon>Echinoidea</taxon>
        <taxon>Euechinoidea</taxon>
        <taxon>Echinacea</taxon>
        <taxon>Camarodonta</taxon>
        <taxon>Echinidea</taxon>
        <taxon>Strongylocentrotidae</taxon>
        <taxon>Strongylocentrotus</taxon>
    </lineage>
</organism>
<dbReference type="SUPFAM" id="SSF48403">
    <property type="entry name" value="Ankyrin repeat"/>
    <property type="match status" value="1"/>
</dbReference>
<dbReference type="InterPro" id="IPR051573">
    <property type="entry name" value="Ankyrin-SOCS_box_domain"/>
</dbReference>
<feature type="repeat" description="ANK" evidence="4">
    <location>
        <begin position="55"/>
        <end position="87"/>
    </location>
</feature>
<dbReference type="PANTHER" id="PTHR24136:SF15">
    <property type="entry name" value="ANK_REP_REGION DOMAIN-CONTAINING PROTEIN"/>
    <property type="match status" value="1"/>
</dbReference>
<dbReference type="PANTHER" id="PTHR24136">
    <property type="entry name" value="SOWAH (DROSOPHILA) HOMOLOG"/>
    <property type="match status" value="1"/>
</dbReference>
<dbReference type="Gene3D" id="1.10.750.20">
    <property type="entry name" value="SOCS box"/>
    <property type="match status" value="1"/>
</dbReference>
<dbReference type="InParanoid" id="A0A7M7N363"/>
<keyword evidence="3 4" id="KW-0040">ANK repeat</keyword>
<reference evidence="6" key="2">
    <citation type="submission" date="2021-01" db="UniProtKB">
        <authorList>
            <consortium name="EnsemblMetazoa"/>
        </authorList>
    </citation>
    <scope>IDENTIFICATION</scope>
</reference>
<dbReference type="RefSeq" id="XP_030829411.1">
    <property type="nucleotide sequence ID" value="XM_030973551.1"/>
</dbReference>
<dbReference type="InterPro" id="IPR001496">
    <property type="entry name" value="SOCS_box"/>
</dbReference>
<dbReference type="EnsemblMetazoa" id="XM_030973551">
    <property type="protein sequence ID" value="XP_030829411"/>
    <property type="gene ID" value="LOC583825"/>
</dbReference>
<dbReference type="OMA" id="MENPAIM"/>
<dbReference type="SMART" id="SM00248">
    <property type="entry name" value="ANK"/>
    <property type="match status" value="6"/>
</dbReference>
<dbReference type="GO" id="GO:0016567">
    <property type="term" value="P:protein ubiquitination"/>
    <property type="evidence" value="ECO:0000318"/>
    <property type="project" value="GO_Central"/>
</dbReference>
<dbReference type="FunFam" id="1.25.40.20:FF:000016">
    <property type="entry name" value="Ankyrin repeat and SOCS box containing 5"/>
    <property type="match status" value="1"/>
</dbReference>
<dbReference type="OrthoDB" id="10252328at2759"/>
<evidence type="ECO:0000256" key="3">
    <source>
        <dbReference type="ARBA" id="ARBA00023043"/>
    </source>
</evidence>
<dbReference type="InterPro" id="IPR036770">
    <property type="entry name" value="Ankyrin_rpt-contain_sf"/>
</dbReference>
<accession>A0A7M7N363</accession>
<dbReference type="GO" id="GO:0045732">
    <property type="term" value="P:positive regulation of protein catabolic process"/>
    <property type="evidence" value="ECO:0000318"/>
    <property type="project" value="GO_Central"/>
</dbReference>
<evidence type="ECO:0000259" key="5">
    <source>
        <dbReference type="PROSITE" id="PS50225"/>
    </source>
</evidence>
<evidence type="ECO:0000313" key="7">
    <source>
        <dbReference type="Proteomes" id="UP000007110"/>
    </source>
</evidence>
<dbReference type="GO" id="GO:0035556">
    <property type="term" value="P:intracellular signal transduction"/>
    <property type="evidence" value="ECO:0007669"/>
    <property type="project" value="InterPro"/>
</dbReference>
<dbReference type="Proteomes" id="UP000007110">
    <property type="component" value="Unassembled WGS sequence"/>
</dbReference>
<dbReference type="InterPro" id="IPR002110">
    <property type="entry name" value="Ankyrin_rpt"/>
</dbReference>
<feature type="repeat" description="ANK" evidence="4">
    <location>
        <begin position="188"/>
        <end position="220"/>
    </location>
</feature>
<feature type="repeat" description="ANK" evidence="4">
    <location>
        <begin position="121"/>
        <end position="153"/>
    </location>
</feature>
<evidence type="ECO:0000256" key="2">
    <source>
        <dbReference type="ARBA" id="ARBA00022737"/>
    </source>
</evidence>
<name>A0A7M7N363_STRPU</name>
<dbReference type="SUPFAM" id="SSF158235">
    <property type="entry name" value="SOCS box-like"/>
    <property type="match status" value="1"/>
</dbReference>
<feature type="repeat" description="ANK" evidence="4">
    <location>
        <begin position="22"/>
        <end position="54"/>
    </location>
</feature>
<dbReference type="AlphaFoldDB" id="A0A7M7N363"/>
<dbReference type="Pfam" id="PF12796">
    <property type="entry name" value="Ank_2"/>
    <property type="match status" value="2"/>
</dbReference>
<protein>
    <recommendedName>
        <fullName evidence="5">SOCS box domain-containing protein</fullName>
    </recommendedName>
</protein>
<keyword evidence="7" id="KW-1185">Reference proteome</keyword>
<dbReference type="PROSITE" id="PS50225">
    <property type="entry name" value="SOCS"/>
    <property type="match status" value="1"/>
</dbReference>
<dbReference type="SMART" id="SM00969">
    <property type="entry name" value="SOCS_box"/>
    <property type="match status" value="1"/>
</dbReference>
<evidence type="ECO:0000256" key="1">
    <source>
        <dbReference type="ARBA" id="ARBA00005949"/>
    </source>
</evidence>
<dbReference type="PROSITE" id="PS50297">
    <property type="entry name" value="ANK_REP_REGION"/>
    <property type="match status" value="5"/>
</dbReference>
<dbReference type="GeneID" id="583825"/>
<comment type="similarity">
    <text evidence="1">Belongs to the ankyrin SOCS box (ASB) family.</text>
</comment>
<feature type="repeat" description="ANK" evidence="4">
    <location>
        <begin position="88"/>
        <end position="120"/>
    </location>
</feature>
<dbReference type="Pfam" id="PF07525">
    <property type="entry name" value="SOCS_box"/>
    <property type="match status" value="1"/>
</dbReference>
<sequence>MAMYKVSYGGLDEKLSDRQMAKERSQMHFAASRGQLMVIHSLIREGFSVNKKTSMGYTPLHDACWTNHPYSASHLLKAGAEVDAMSSDGKTPLALASSVGSKDCVKLLLECKAKVNVEDGSCPSPLHAAAVGGHHECVDLLIDEGGNVNGVNPYYGTPLHAACGESSKECASSLISSGADVNAIRKRDLQTPLHVAAIVNCDQLVNLLVCNGADIHARDKQTKKPIDLADKDSNAHTLLQTYMTNPENLTSLCRNQIRSSLDLSAPKNQVKELDLPQSLQEFITYTDRPAASS</sequence>
<evidence type="ECO:0000256" key="4">
    <source>
        <dbReference type="PROSITE-ProRule" id="PRU00023"/>
    </source>
</evidence>
<evidence type="ECO:0000313" key="6">
    <source>
        <dbReference type="EnsemblMetazoa" id="XP_030829411"/>
    </source>
</evidence>
<dbReference type="Gene3D" id="1.25.40.20">
    <property type="entry name" value="Ankyrin repeat-containing domain"/>
    <property type="match status" value="1"/>
</dbReference>
<feature type="domain" description="SOCS box" evidence="5">
    <location>
        <begin position="244"/>
        <end position="289"/>
    </location>
</feature>
<dbReference type="InterPro" id="IPR036036">
    <property type="entry name" value="SOCS_box-like_dom_sf"/>
</dbReference>
<keyword evidence="2" id="KW-0677">Repeat</keyword>
<feature type="repeat" description="ANK" evidence="4">
    <location>
        <begin position="154"/>
        <end position="186"/>
    </location>
</feature>